<dbReference type="Proteomes" id="UP001374584">
    <property type="component" value="Unassembled WGS sequence"/>
</dbReference>
<dbReference type="EMBL" id="JAYMYR010000002">
    <property type="protein sequence ID" value="KAK7378182.1"/>
    <property type="molecule type" value="Genomic_DNA"/>
</dbReference>
<dbReference type="AlphaFoldDB" id="A0AAN9RNR4"/>
<evidence type="ECO:0000313" key="2">
    <source>
        <dbReference type="Proteomes" id="UP001374584"/>
    </source>
</evidence>
<evidence type="ECO:0000313" key="1">
    <source>
        <dbReference type="EMBL" id="KAK7378182.1"/>
    </source>
</evidence>
<organism evidence="1 2">
    <name type="scientific">Phaseolus coccineus</name>
    <name type="common">Scarlet runner bean</name>
    <name type="synonym">Phaseolus multiflorus</name>
    <dbReference type="NCBI Taxonomy" id="3886"/>
    <lineage>
        <taxon>Eukaryota</taxon>
        <taxon>Viridiplantae</taxon>
        <taxon>Streptophyta</taxon>
        <taxon>Embryophyta</taxon>
        <taxon>Tracheophyta</taxon>
        <taxon>Spermatophyta</taxon>
        <taxon>Magnoliopsida</taxon>
        <taxon>eudicotyledons</taxon>
        <taxon>Gunneridae</taxon>
        <taxon>Pentapetalae</taxon>
        <taxon>rosids</taxon>
        <taxon>fabids</taxon>
        <taxon>Fabales</taxon>
        <taxon>Fabaceae</taxon>
        <taxon>Papilionoideae</taxon>
        <taxon>50 kb inversion clade</taxon>
        <taxon>NPAAA clade</taxon>
        <taxon>indigoferoid/millettioid clade</taxon>
        <taxon>Phaseoleae</taxon>
        <taxon>Phaseolus</taxon>
    </lineage>
</organism>
<reference evidence="1 2" key="1">
    <citation type="submission" date="2024-01" db="EMBL/GenBank/DDBJ databases">
        <title>The genomes of 5 underutilized Papilionoideae crops provide insights into root nodulation and disease resistanc.</title>
        <authorList>
            <person name="Jiang F."/>
        </authorList>
    </citation>
    <scope>NUCLEOTIDE SEQUENCE [LARGE SCALE GENOMIC DNA]</scope>
    <source>
        <strain evidence="1">JINMINGXINNONG_FW02</strain>
        <tissue evidence="1">Leaves</tissue>
    </source>
</reference>
<accession>A0AAN9RNR4</accession>
<proteinExistence type="predicted"/>
<sequence>MGVVHVNDSECKFIEFKDNSMPVMLENGNQIFTTQEHVIPSTKQTEKICDGGVQSLCKTTTCMLMVHISCLGTCPQIDVERFHSVRDVKIDKQRLHLGNCYIGLPVTHSYPTSIGCKLYELCSYTVEQGRSCSLQSLRLFNLSVLRLFGLSGLGICKDTLRLKSAVNMSRLQIL</sequence>
<comment type="caution">
    <text evidence="1">The sequence shown here is derived from an EMBL/GenBank/DDBJ whole genome shotgun (WGS) entry which is preliminary data.</text>
</comment>
<gene>
    <name evidence="1" type="ORF">VNO80_03619</name>
</gene>
<name>A0AAN9RNR4_PHACN</name>
<protein>
    <submittedName>
        <fullName evidence="1">Uncharacterized protein</fullName>
    </submittedName>
</protein>
<keyword evidence="2" id="KW-1185">Reference proteome</keyword>